<keyword evidence="4" id="KW-1185">Reference proteome</keyword>
<dbReference type="EMBL" id="BAAAPC010000003">
    <property type="protein sequence ID" value="GAA1985341.1"/>
    <property type="molecule type" value="Genomic_DNA"/>
</dbReference>
<comment type="caution">
    <text evidence="3">The sequence shown here is derived from an EMBL/GenBank/DDBJ whole genome shotgun (WGS) entry which is preliminary data.</text>
</comment>
<feature type="region of interest" description="Disordered" evidence="1">
    <location>
        <begin position="1"/>
        <end position="22"/>
    </location>
</feature>
<evidence type="ECO:0000313" key="3">
    <source>
        <dbReference type="EMBL" id="GAA1985341.1"/>
    </source>
</evidence>
<evidence type="ECO:0000259" key="2">
    <source>
        <dbReference type="Pfam" id="PF07179"/>
    </source>
</evidence>
<reference evidence="3 4" key="1">
    <citation type="journal article" date="2019" name="Int. J. Syst. Evol. Microbiol.">
        <title>The Global Catalogue of Microorganisms (GCM) 10K type strain sequencing project: providing services to taxonomists for standard genome sequencing and annotation.</title>
        <authorList>
            <consortium name="The Broad Institute Genomics Platform"/>
            <consortium name="The Broad Institute Genome Sequencing Center for Infectious Disease"/>
            <person name="Wu L."/>
            <person name="Ma J."/>
        </authorList>
    </citation>
    <scope>NUCLEOTIDE SEQUENCE [LARGE SCALE GENOMIC DNA]</scope>
    <source>
        <strain evidence="3 4">JCM 15313</strain>
    </source>
</reference>
<feature type="domain" description="SseB protein N-terminal" evidence="2">
    <location>
        <begin position="26"/>
        <end position="145"/>
    </location>
</feature>
<evidence type="ECO:0000313" key="4">
    <source>
        <dbReference type="Proteomes" id="UP001501585"/>
    </source>
</evidence>
<protein>
    <submittedName>
        <fullName evidence="3">SseB family protein</fullName>
    </submittedName>
</protein>
<dbReference type="Proteomes" id="UP001501585">
    <property type="component" value="Unassembled WGS sequence"/>
</dbReference>
<sequence>MTQRPTLTGAQRFRDDDGSADPQVTERLEAYSRGAIGDRQVLAALGPSRVLVPVVAVPTEVEEGEDGLKRDKQSDVALPLMIGKDGRRGVLAFTSVDAVRRWREDARPVPVTAVEACKSAIDEGADALVVDVAGPITYAIQGRFLTILAERGTVPEPQEDPQVLAMIYRITHTEFGIERVRIHSSERADIGVRLELDRRDDDSIRRVADRLAAELAPLLPGGVELSAVVRARRGDAD</sequence>
<organism evidence="3 4">
    <name type="scientific">Nocardiopsis rhodophaea</name>
    <dbReference type="NCBI Taxonomy" id="280238"/>
    <lineage>
        <taxon>Bacteria</taxon>
        <taxon>Bacillati</taxon>
        <taxon>Actinomycetota</taxon>
        <taxon>Actinomycetes</taxon>
        <taxon>Streptosporangiales</taxon>
        <taxon>Nocardiopsidaceae</taxon>
        <taxon>Nocardiopsis</taxon>
    </lineage>
</organism>
<evidence type="ECO:0000256" key="1">
    <source>
        <dbReference type="SAM" id="MobiDB-lite"/>
    </source>
</evidence>
<dbReference type="Pfam" id="PF07179">
    <property type="entry name" value="SseB"/>
    <property type="match status" value="1"/>
</dbReference>
<proteinExistence type="predicted"/>
<accession>A0ABN2SFY4</accession>
<name>A0ABN2SFY4_9ACTN</name>
<gene>
    <name evidence="3" type="ORF">GCM10009799_08450</name>
</gene>
<dbReference type="RefSeq" id="WP_344160248.1">
    <property type="nucleotide sequence ID" value="NZ_BAAAPC010000003.1"/>
</dbReference>
<dbReference type="InterPro" id="IPR009839">
    <property type="entry name" value="SseB_N"/>
</dbReference>